<feature type="compositionally biased region" description="Low complexity" evidence="2">
    <location>
        <begin position="53"/>
        <end position="63"/>
    </location>
</feature>
<accession>B5YP16</accession>
<dbReference type="PANTHER" id="PTHR11102">
    <property type="entry name" value="SEL-1-LIKE PROTEIN"/>
    <property type="match status" value="1"/>
</dbReference>
<dbReference type="GO" id="GO:0036503">
    <property type="term" value="P:ERAD pathway"/>
    <property type="evidence" value="ECO:0000318"/>
    <property type="project" value="GO_Central"/>
</dbReference>
<evidence type="ECO:0000256" key="2">
    <source>
        <dbReference type="SAM" id="MobiDB-lite"/>
    </source>
</evidence>
<organism evidence="3 4">
    <name type="scientific">Thalassiosira pseudonana</name>
    <name type="common">Marine diatom</name>
    <name type="synonym">Cyclotella nana</name>
    <dbReference type="NCBI Taxonomy" id="35128"/>
    <lineage>
        <taxon>Eukaryota</taxon>
        <taxon>Sar</taxon>
        <taxon>Stramenopiles</taxon>
        <taxon>Ochrophyta</taxon>
        <taxon>Bacillariophyta</taxon>
        <taxon>Coscinodiscophyceae</taxon>
        <taxon>Thalassiosirophycidae</taxon>
        <taxon>Thalassiosirales</taxon>
        <taxon>Thalassiosiraceae</taxon>
        <taxon>Thalassiosira</taxon>
    </lineage>
</organism>
<proteinExistence type="inferred from homology"/>
<dbReference type="Gene3D" id="1.25.40.10">
    <property type="entry name" value="Tetratricopeptide repeat domain"/>
    <property type="match status" value="2"/>
</dbReference>
<dbReference type="InterPro" id="IPR050767">
    <property type="entry name" value="Sel1_AlgK"/>
</dbReference>
<dbReference type="AlphaFoldDB" id="B5YP16"/>
<dbReference type="RefSeq" id="XP_002295658.1">
    <property type="nucleotide sequence ID" value="XM_002295622.1"/>
</dbReference>
<dbReference type="InterPro" id="IPR006597">
    <property type="entry name" value="Sel1-like"/>
</dbReference>
<feature type="region of interest" description="Disordered" evidence="2">
    <location>
        <begin position="100"/>
        <end position="145"/>
    </location>
</feature>
<keyword evidence="4" id="KW-1185">Reference proteome</keyword>
<dbReference type="InParanoid" id="B5YP16"/>
<feature type="compositionally biased region" description="Low complexity" evidence="2">
    <location>
        <begin position="378"/>
        <end position="389"/>
    </location>
</feature>
<dbReference type="PaxDb" id="35128-Thaps23332"/>
<dbReference type="Pfam" id="PF08238">
    <property type="entry name" value="Sel1"/>
    <property type="match status" value="7"/>
</dbReference>
<feature type="compositionally biased region" description="Polar residues" evidence="2">
    <location>
        <begin position="395"/>
        <end position="408"/>
    </location>
</feature>
<dbReference type="EMBL" id="CP001160">
    <property type="protein sequence ID" value="ACI64375.1"/>
    <property type="molecule type" value="Genomic_DNA"/>
</dbReference>
<dbReference type="KEGG" id="tps:THAPS_23332"/>
<gene>
    <name evidence="3" type="ORF">THAPS_23332</name>
</gene>
<dbReference type="eggNOG" id="KOG1550">
    <property type="taxonomic scope" value="Eukaryota"/>
</dbReference>
<evidence type="ECO:0000313" key="4">
    <source>
        <dbReference type="Proteomes" id="UP000001449"/>
    </source>
</evidence>
<dbReference type="Proteomes" id="UP000001449">
    <property type="component" value="Chromosome 7"/>
</dbReference>
<dbReference type="GeneID" id="7450627"/>
<reference evidence="3 4" key="1">
    <citation type="journal article" date="2004" name="Science">
        <title>The genome of the diatom Thalassiosira pseudonana: ecology, evolution, and metabolism.</title>
        <authorList>
            <person name="Armbrust E.V."/>
            <person name="Berges J.A."/>
            <person name="Bowler C."/>
            <person name="Green B.R."/>
            <person name="Martinez D."/>
            <person name="Putnam N.H."/>
            <person name="Zhou S."/>
            <person name="Allen A.E."/>
            <person name="Apt K.E."/>
            <person name="Bechner M."/>
            <person name="Brzezinski M.A."/>
            <person name="Chaal B.K."/>
            <person name="Chiovitti A."/>
            <person name="Davis A.K."/>
            <person name="Demarest M.S."/>
            <person name="Detter J.C."/>
            <person name="Glavina T."/>
            <person name="Goodstein D."/>
            <person name="Hadi M.Z."/>
            <person name="Hellsten U."/>
            <person name="Hildebrand M."/>
            <person name="Jenkins B.D."/>
            <person name="Jurka J."/>
            <person name="Kapitonov V.V."/>
            <person name="Kroger N."/>
            <person name="Lau W.W."/>
            <person name="Lane T.W."/>
            <person name="Larimer F.W."/>
            <person name="Lippmeier J.C."/>
            <person name="Lucas S."/>
            <person name="Medina M."/>
            <person name="Montsant A."/>
            <person name="Obornik M."/>
            <person name="Parker M.S."/>
            <person name="Palenik B."/>
            <person name="Pazour G.J."/>
            <person name="Richardson P.M."/>
            <person name="Rynearson T.A."/>
            <person name="Saito M.A."/>
            <person name="Schwartz D.C."/>
            <person name="Thamatrakoln K."/>
            <person name="Valentin K."/>
            <person name="Vardi A."/>
            <person name="Wilkerson F.P."/>
            <person name="Rokhsar D.S."/>
        </authorList>
    </citation>
    <scope>NUCLEOTIDE SEQUENCE [LARGE SCALE GENOMIC DNA]</scope>
    <source>
        <strain evidence="3 4">CCMP1335</strain>
    </source>
</reference>
<dbReference type="GO" id="GO:0005789">
    <property type="term" value="C:endoplasmic reticulum membrane"/>
    <property type="evidence" value="ECO:0000318"/>
    <property type="project" value="GO_Central"/>
</dbReference>
<dbReference type="SMART" id="SM00671">
    <property type="entry name" value="SEL1"/>
    <property type="match status" value="6"/>
</dbReference>
<feature type="region of interest" description="Disordered" evidence="2">
    <location>
        <begin position="378"/>
        <end position="409"/>
    </location>
</feature>
<name>B5YP16_THAPS</name>
<dbReference type="HOGENOM" id="CLU_269769_0_0_1"/>
<reference evidence="3 4" key="2">
    <citation type="journal article" date="2008" name="Nature">
        <title>The Phaeodactylum genome reveals the evolutionary history of diatom genomes.</title>
        <authorList>
            <person name="Bowler C."/>
            <person name="Allen A.E."/>
            <person name="Badger J.H."/>
            <person name="Grimwood J."/>
            <person name="Jabbari K."/>
            <person name="Kuo A."/>
            <person name="Maheswari U."/>
            <person name="Martens C."/>
            <person name="Maumus F."/>
            <person name="Otillar R.P."/>
            <person name="Rayko E."/>
            <person name="Salamov A."/>
            <person name="Vandepoele K."/>
            <person name="Beszteri B."/>
            <person name="Gruber A."/>
            <person name="Heijde M."/>
            <person name="Katinka M."/>
            <person name="Mock T."/>
            <person name="Valentin K."/>
            <person name="Verret F."/>
            <person name="Berges J.A."/>
            <person name="Brownlee C."/>
            <person name="Cadoret J.P."/>
            <person name="Chiovitti A."/>
            <person name="Choi C.J."/>
            <person name="Coesel S."/>
            <person name="De Martino A."/>
            <person name="Detter J.C."/>
            <person name="Durkin C."/>
            <person name="Falciatore A."/>
            <person name="Fournet J."/>
            <person name="Haruta M."/>
            <person name="Huysman M.J."/>
            <person name="Jenkins B.D."/>
            <person name="Jiroutova K."/>
            <person name="Jorgensen R.E."/>
            <person name="Joubert Y."/>
            <person name="Kaplan A."/>
            <person name="Kroger N."/>
            <person name="Kroth P.G."/>
            <person name="La Roche J."/>
            <person name="Lindquist E."/>
            <person name="Lommer M."/>
            <person name="Martin-Jezequel V."/>
            <person name="Lopez P.J."/>
            <person name="Lucas S."/>
            <person name="Mangogna M."/>
            <person name="McGinnis K."/>
            <person name="Medlin L.K."/>
            <person name="Montsant A."/>
            <person name="Oudot-Le Secq M.P."/>
            <person name="Napoli C."/>
            <person name="Obornik M."/>
            <person name="Parker M.S."/>
            <person name="Petit J.L."/>
            <person name="Porcel B.M."/>
            <person name="Poulsen N."/>
            <person name="Robison M."/>
            <person name="Rychlewski L."/>
            <person name="Rynearson T.A."/>
            <person name="Schmutz J."/>
            <person name="Shapiro H."/>
            <person name="Siaut M."/>
            <person name="Stanley M."/>
            <person name="Sussman M.R."/>
            <person name="Taylor A.R."/>
            <person name="Vardi A."/>
            <person name="von Dassow P."/>
            <person name="Vyverman W."/>
            <person name="Willis A."/>
            <person name="Wyrwicz L.S."/>
            <person name="Rokhsar D.S."/>
            <person name="Weissenbach J."/>
            <person name="Armbrust E.V."/>
            <person name="Green B.R."/>
            <person name="Van de Peer Y."/>
            <person name="Grigoriev I.V."/>
        </authorList>
    </citation>
    <scope>NUCLEOTIDE SEQUENCE [LARGE SCALE GENOMIC DNA]</scope>
    <source>
        <strain evidence="3 4">CCMP1335</strain>
    </source>
</reference>
<dbReference type="InterPro" id="IPR011990">
    <property type="entry name" value="TPR-like_helical_dom_sf"/>
</dbReference>
<dbReference type="PANTHER" id="PTHR11102:SF147">
    <property type="entry name" value="SEL1L ADAPTOR SUBUNIT OF ERAD E3 UBIQUITIN LIGASE"/>
    <property type="match status" value="1"/>
</dbReference>
<feature type="region of interest" description="Disordered" evidence="2">
    <location>
        <begin position="46"/>
        <end position="70"/>
    </location>
</feature>
<protein>
    <submittedName>
        <fullName evidence="3">Uncharacterized protein</fullName>
    </submittedName>
</protein>
<evidence type="ECO:0000313" key="3">
    <source>
        <dbReference type="EMBL" id="ACI64375.1"/>
    </source>
</evidence>
<sequence>MAMVTTRTVKWTTLLLLICISCFLASFNATMRFIVDQRKELQQANNKESDLISEQTTSSSSSQDDVINDHDTDTQTIKTNQKQLQKQRQLEQEYHEQKQLYEEQRNPTLGKYKSFSRPLDGFDPSPGYPHSHRFSSSSQSRSKEYNQGYYGGYTTTASYSRQSYLHSTPHANSTALIADAHFAKALRMLSSPFDRLTGGGNALPKEVYGGGYKQDIWSGNNGGGSNAPLGSRKSSVGRGESFVKMNVERKVFQRSGREQRKRLHGQHTGGNGQKRVTALDAAMNFIYEWYYNAMDYLYEVLGVEIDYDEEGKSTVITREQRVLNRRGASGDSVISSRGYVMHNEEDMFSWRDTKVGNQLVWIYGKMISLWTRQRKSSSSSSGASDALSGKAPTSAPFSSKTSPSNEMLSNEDRLAREGLFHLEKAAELGHSEAQRMVANALASGILPISDHSLMRRIAKFEYAQTNQTSNFASLLARTTLDVADDFSSGGEQLSRAIMLWHLSAMDGNVESAMALGYRHLYSATGGGTTKLSELIDDSSISPGYLPATGGPTSIHGNTPVSHYGVLGTCPTALAYYEAAANGVMDELESGPTKGKAPPPLDEHRLAEIHMHGGASVALDGHNKPDEIEEALQYYRMLASRNRSPEPDLTAAYTIANFYYLGLRGVKQDLRLALKYYEICGDYGHWEGGGIAGLMHVWGVGMTPEERDLGKAYSYFLQSTPGGIDGCTDRLKKRKNSNKDGEEIKVCDRQSANGMGLIHLFGIDGLVERNVGAARRWFEIAKDLGDADGQYNYAMLRLGWMVTELGDYDKSSSAASSKAGSTPSQKPSLFESNYMAHRYHSEDGDFNSYTGPSASDYNVAVQELSRAASKGHLQAKHKLGMLFATGAEIPKKNGRPTKAVAQSCVNALKYYKSVADAGHTVSRRNRAAWKQYNAGDYESALRNYLAAAESGNMVGQLNAAFLLERGYCLGMTIEACTRASIRLWRAAARQGNLEACLRVGDFYYYGRMKKRTPKKGGSESDGKLAVLFEEEDTSSSASLEGKALYFVPGPYRWVRYILYPEELLDATSNWIGKSMKSLWNQMEGKDVSTNAPTKDTCLPDMESEGNCSPQWNVDSNDDTSTRQDDDEDHMAIAAQYYRKAAEEHNSARANFNLGFMHEWGLGLTQDFPLAKRHYDLAGEEKDLASSLALFAMGIHEKVLKLRMYIKSNEPQS</sequence>
<dbReference type="SUPFAM" id="SSF81901">
    <property type="entry name" value="HCP-like"/>
    <property type="match status" value="3"/>
</dbReference>
<feature type="region of interest" description="Disordered" evidence="2">
    <location>
        <begin position="1099"/>
        <end position="1125"/>
    </location>
</feature>
<dbReference type="STRING" id="35128.B5YP16"/>
<comment type="similarity">
    <text evidence="1">Belongs to the sel-1 family.</text>
</comment>
<evidence type="ECO:0000256" key="1">
    <source>
        <dbReference type="ARBA" id="ARBA00038101"/>
    </source>
</evidence>